<evidence type="ECO:0000313" key="1">
    <source>
        <dbReference type="EMBL" id="PKH45500.1"/>
    </source>
</evidence>
<dbReference type="Gene3D" id="3.40.1360.10">
    <property type="match status" value="1"/>
</dbReference>
<comment type="caution">
    <text evidence="1">The sequence shown here is derived from an EMBL/GenBank/DDBJ whole genome shotgun (WGS) entry which is preliminary data.</text>
</comment>
<dbReference type="GO" id="GO:0016853">
    <property type="term" value="F:isomerase activity"/>
    <property type="evidence" value="ECO:0007669"/>
    <property type="project" value="UniProtKB-KW"/>
</dbReference>
<name>A0A2J1DTQ0_9CHLR</name>
<proteinExistence type="predicted"/>
<protein>
    <submittedName>
        <fullName evidence="1">Topoisomerase</fullName>
    </submittedName>
</protein>
<dbReference type="AlphaFoldDB" id="A0A2J1DTQ0"/>
<evidence type="ECO:0000313" key="2">
    <source>
        <dbReference type="Proteomes" id="UP000233649"/>
    </source>
</evidence>
<feature type="non-terminal residue" evidence="1">
    <location>
        <position position="198"/>
    </location>
</feature>
<keyword evidence="1" id="KW-0413">Isomerase</keyword>
<dbReference type="InterPro" id="IPR034154">
    <property type="entry name" value="TOPRIM_DnaG/twinkle"/>
</dbReference>
<accession>A0A2J1DTQ0</accession>
<organism evidence="1 2">
    <name type="scientific">Dehalococcoides mccartyi</name>
    <dbReference type="NCBI Taxonomy" id="61435"/>
    <lineage>
        <taxon>Bacteria</taxon>
        <taxon>Bacillati</taxon>
        <taxon>Chloroflexota</taxon>
        <taxon>Dehalococcoidia</taxon>
        <taxon>Dehalococcoidales</taxon>
        <taxon>Dehalococcoidaceae</taxon>
        <taxon>Dehalococcoides</taxon>
    </lineage>
</organism>
<dbReference type="SUPFAM" id="SSF56731">
    <property type="entry name" value="DNA primase core"/>
    <property type="match status" value="1"/>
</dbReference>
<reference evidence="1 2" key="1">
    <citation type="journal article" date="2017" name="FEMS Microbiol. Ecol.">
        <title>Reconstructed genomes of novel Dehalococcoides mccartyi strains from 1,2,3,4-tetrachlorodibenzo-p-dioxin-dechlorinating enrichment cultures reveal divergent reductive dehalogenase gene profiles.</title>
        <authorList>
            <person name="Dam H.T."/>
            <person name="Vollmers J."/>
            <person name="Kaster A.K."/>
            <person name="Haggblom M.M."/>
        </authorList>
    </citation>
    <scope>NUCLEOTIDE SEQUENCE [LARGE SCALE GENOMIC DNA]</scope>
    <source>
        <strain evidence="1 2">H1-3-2.001</strain>
    </source>
</reference>
<gene>
    <name evidence="1" type="ORF">CVH13_01490</name>
</gene>
<sequence length="198" mass="22892">MTFVRYYQFILFGRVVSFIMYRSIKVEFRLLHIVILREQLNDKLFIYPNVPIHYQVVRYKPKSFTQRRPDGKGDWIYNLKGITPVLYRLPELSATPKGQVVFIAEGEKGVNSLVEHGLTATCSPMGAGKWREEYNSAFINRDVIILPDNDEPGKHHAEQVLTCLSKIAKTVQIVQLTGLKEKEDIHDWFNQGHSSQDL</sequence>
<dbReference type="Proteomes" id="UP000233649">
    <property type="component" value="Unassembled WGS sequence"/>
</dbReference>
<dbReference type="CDD" id="cd01029">
    <property type="entry name" value="TOPRIM_primases"/>
    <property type="match status" value="1"/>
</dbReference>
<dbReference type="EMBL" id="PHFD01000328">
    <property type="protein sequence ID" value="PKH45500.1"/>
    <property type="molecule type" value="Genomic_DNA"/>
</dbReference>